<feature type="compositionally biased region" description="Polar residues" evidence="6">
    <location>
        <begin position="766"/>
        <end position="807"/>
    </location>
</feature>
<feature type="compositionally biased region" description="Low complexity" evidence="6">
    <location>
        <begin position="1104"/>
        <end position="1114"/>
    </location>
</feature>
<dbReference type="WBParaSite" id="Pan_g17106.t1">
    <property type="protein sequence ID" value="Pan_g17106.t1"/>
    <property type="gene ID" value="Pan_g17106"/>
</dbReference>
<evidence type="ECO:0000256" key="2">
    <source>
        <dbReference type="ARBA" id="ARBA00004496"/>
    </source>
</evidence>
<feature type="compositionally biased region" description="Polar residues" evidence="6">
    <location>
        <begin position="939"/>
        <end position="963"/>
    </location>
</feature>
<dbReference type="SMART" id="SM01041">
    <property type="entry name" value="BRO1"/>
    <property type="match status" value="1"/>
</dbReference>
<dbReference type="PROSITE" id="PS51180">
    <property type="entry name" value="BRO1"/>
    <property type="match status" value="1"/>
</dbReference>
<reference evidence="9" key="2">
    <citation type="submission" date="2020-10" db="UniProtKB">
        <authorList>
            <consortium name="WormBaseParasite"/>
        </authorList>
    </citation>
    <scope>IDENTIFICATION</scope>
</reference>
<keyword evidence="5" id="KW-0175">Coiled coil</keyword>
<dbReference type="GO" id="GO:0005768">
    <property type="term" value="C:endosome"/>
    <property type="evidence" value="ECO:0007669"/>
    <property type="project" value="UniProtKB-SubCell"/>
</dbReference>
<evidence type="ECO:0000313" key="9">
    <source>
        <dbReference type="WBParaSite" id="Pan_g17106.t1"/>
    </source>
</evidence>
<dbReference type="GO" id="GO:0045022">
    <property type="term" value="P:early endosome to late endosome transport"/>
    <property type="evidence" value="ECO:0007669"/>
    <property type="project" value="TreeGrafter"/>
</dbReference>
<feature type="region of interest" description="Disordered" evidence="6">
    <location>
        <begin position="1269"/>
        <end position="1292"/>
    </location>
</feature>
<keyword evidence="3" id="KW-0963">Cytoplasm</keyword>
<accession>A0A7E4V7S0</accession>
<protein>
    <submittedName>
        <fullName evidence="9">BRO1 domain-containing protein</fullName>
    </submittedName>
</protein>
<feature type="compositionally biased region" description="Pro residues" evidence="6">
    <location>
        <begin position="1205"/>
        <end position="1214"/>
    </location>
</feature>
<feature type="compositionally biased region" description="Polar residues" evidence="6">
    <location>
        <begin position="1028"/>
        <end position="1069"/>
    </location>
</feature>
<organism evidence="8 9">
    <name type="scientific">Panagrellus redivivus</name>
    <name type="common">Microworm</name>
    <dbReference type="NCBI Taxonomy" id="6233"/>
    <lineage>
        <taxon>Eukaryota</taxon>
        <taxon>Metazoa</taxon>
        <taxon>Ecdysozoa</taxon>
        <taxon>Nematoda</taxon>
        <taxon>Chromadorea</taxon>
        <taxon>Rhabditida</taxon>
        <taxon>Tylenchina</taxon>
        <taxon>Panagrolaimomorpha</taxon>
        <taxon>Panagrolaimoidea</taxon>
        <taxon>Panagrolaimidae</taxon>
        <taxon>Panagrellus</taxon>
    </lineage>
</organism>
<feature type="compositionally biased region" description="Polar residues" evidence="6">
    <location>
        <begin position="904"/>
        <end position="931"/>
    </location>
</feature>
<feature type="compositionally biased region" description="Low complexity" evidence="6">
    <location>
        <begin position="1362"/>
        <end position="1374"/>
    </location>
</feature>
<keyword evidence="8" id="KW-1185">Reference proteome</keyword>
<feature type="compositionally biased region" description="Pro residues" evidence="6">
    <location>
        <begin position="1018"/>
        <end position="1027"/>
    </location>
</feature>
<feature type="compositionally biased region" description="Low complexity" evidence="6">
    <location>
        <begin position="1228"/>
        <end position="1245"/>
    </location>
</feature>
<evidence type="ECO:0000313" key="8">
    <source>
        <dbReference type="Proteomes" id="UP000492821"/>
    </source>
</evidence>
<feature type="region of interest" description="Disordered" evidence="6">
    <location>
        <begin position="1436"/>
        <end position="1462"/>
    </location>
</feature>
<feature type="compositionally biased region" description="Pro residues" evidence="6">
    <location>
        <begin position="860"/>
        <end position="874"/>
    </location>
</feature>
<feature type="compositionally biased region" description="Low complexity" evidence="6">
    <location>
        <begin position="1306"/>
        <end position="1321"/>
    </location>
</feature>
<feature type="domain" description="BRO1" evidence="7">
    <location>
        <begin position="8"/>
        <end position="403"/>
    </location>
</feature>
<feature type="compositionally biased region" description="Polar residues" evidence="6">
    <location>
        <begin position="876"/>
        <end position="888"/>
    </location>
</feature>
<sequence>MESMPRVPMITPDMKVPEMQLPADLIPKLREYILVHYNDDPTRFNDAFCELQIIRRHISRCSADVESICILKRYYSQLRMMKSRFPMEPGEQCSVPFSWSDRSLELTNSAVFEDVNFEMVNIMYNIGASHATIAVNETRADMDSIKNAFSHFQCAAGAFQDLINNNSAASFGVVSFEKSFLEFYLKVLLAQAQECLIEKAIIDKRMNTAVAKLACFASETYYELFVRLENPTIVDYVATGQHIAWRTLCGSKGHLYAAISRMHLGQHADDEKKYGEKLAHYAAALSHINDAAKMVEKDKRESLKQAVTYLQDIIVKREQSARKDNEFIYRERIPLAEELTQVEARTMVNAITFDPCDRSISGDDLFAALLPANVLKGVSEYSEEKARLKRQIVEKIEKRDDELDQYLWSMNFSELNLDQPEHEVQLPQELLDASAAFTTVPHAFSDLVSKLNDIADKSRKTDTELSELSRRLEAVKCPKLEANEGYQAISTRVAELKEHHGKARANNIELHKALADQSEQLKTLALPFHELAKHICNKVVNAADTPEGIALRKIIDKVDEMRRQRAALFMSLETEIENDDITSKVLADKNLALGKLFADELKKHDKSIKLIEMNLTAQDNILNKLTEANANFAELRQSIVENSDKRKKQCGKLIAAHEVFTGVKERTEAAETFFNQLFTLIRDLGKAVSIMEETFAGERERHEEQQKLVAERAQAYRERIAIESANPEAAASSTGERRRPKLADYMAYYRSKLAPGAQGQLPPPSSTGFQGYGNATTGPSPTLGRSSVNSLDSVNGPRPTSNENGLNEQIPPPQQGPQLGQGPPPTSMPQQFPGGGGQQFPPYGAPQQWQQQQQPQNMYAPPPASLQQPVPRPPISLQSQTSFPSSVIGQQPPQGQYAPAPTQHVPSTLASLASEPNSGLHTPAGRSSTATPVLPPQQPQHANSYLPPQQFGQSPLLPPNSQAPGVHQYQQFVQQQERQTPTFQQPNGIPLQQLPQIPNLQQPLNSLPTQQFSQAPTPQQPANPSPSVPSFLSQQQQNTIPTSQTAQQFGVPTSQFGGQTAQNQNPTSWPQGQVPQPTVQQIVPQVPPQQQPSPIPQQFRPSAVVPQPTTQQPPQGIPPVQVPQPLPVTSNAQQNGYQLPQQQHQPPQSLPQQYQHQASVIPPQQQQPPSTPQQFQPTHQIPAIPPAQQQPQQVRPTPQVSSAIPPQPQQPPFTPQQYPAQASVIPPQQQQTVSAPSQQQQRQKAGQDLMFPLAFDGAQGHRVQPLVTVAPKNLPGPPTSIAASNGIPPMQNVNHQPVQQVVQPPQNWMPQQSQPQIRPQATPQPPQQNPNGFQQQWQQPQSAPTPQPPQQQVQPSPKPDNVAPAQQQPAPVQPFTTSGGIAPSPYANMYRMPATSTASAAASPWHRNLPAANGAPTPAPANNAYVSPFAAPNRYQNGIQQPAAPSPFRPIDSGNNGVQNGNQQQRDITADLLDNLFAPAQTPLDFSRQHENHVGASGPSPQAMMCRPAATVLPMRRPDGTWSTGADDNNAILSFTNVQSVSVSEDGTERPVNGVGPL</sequence>
<dbReference type="Gene3D" id="1.20.140.50">
    <property type="entry name" value="alix/aip1 like domains"/>
    <property type="match status" value="1"/>
</dbReference>
<feature type="compositionally biased region" description="Low complexity" evidence="6">
    <location>
        <begin position="889"/>
        <end position="901"/>
    </location>
</feature>
<dbReference type="PANTHER" id="PTHR23030:SF30">
    <property type="entry name" value="TYROSINE-PROTEIN PHOSPHATASE NON-RECEPTOR TYPE 23"/>
    <property type="match status" value="1"/>
</dbReference>
<evidence type="ECO:0000256" key="5">
    <source>
        <dbReference type="SAM" id="Coils"/>
    </source>
</evidence>
<dbReference type="Proteomes" id="UP000492821">
    <property type="component" value="Unassembled WGS sequence"/>
</dbReference>
<comment type="subcellular location">
    <subcellularLocation>
        <location evidence="2">Cytoplasm</location>
    </subcellularLocation>
    <subcellularLocation>
        <location evidence="1">Endosome</location>
    </subcellularLocation>
</comment>
<dbReference type="InterPro" id="IPR025304">
    <property type="entry name" value="ALIX_V_dom"/>
</dbReference>
<dbReference type="GO" id="GO:0043328">
    <property type="term" value="P:protein transport to vacuole involved in ubiquitin-dependent protein catabolic process via the multivesicular body sorting pathway"/>
    <property type="evidence" value="ECO:0007669"/>
    <property type="project" value="TreeGrafter"/>
</dbReference>
<feature type="region of interest" description="Disordered" evidence="6">
    <location>
        <begin position="756"/>
        <end position="1245"/>
    </location>
</feature>
<keyword evidence="4" id="KW-0967">Endosome</keyword>
<dbReference type="PANTHER" id="PTHR23030">
    <property type="entry name" value="PCD6 INTERACTING PROTEIN-RELATED"/>
    <property type="match status" value="1"/>
</dbReference>
<evidence type="ECO:0000256" key="3">
    <source>
        <dbReference type="ARBA" id="ARBA00022490"/>
    </source>
</evidence>
<feature type="compositionally biased region" description="Pro residues" evidence="6">
    <location>
        <begin position="1115"/>
        <end position="1126"/>
    </location>
</feature>
<feature type="compositionally biased region" description="Low complexity" evidence="6">
    <location>
        <begin position="968"/>
        <end position="1011"/>
    </location>
</feature>
<dbReference type="Pfam" id="PF13949">
    <property type="entry name" value="ALIX_LYPXL_bnd"/>
    <property type="match status" value="1"/>
</dbReference>
<dbReference type="Gene3D" id="1.25.40.280">
    <property type="entry name" value="alix/aip1 like domains"/>
    <property type="match status" value="1"/>
</dbReference>
<dbReference type="InterPro" id="IPR004328">
    <property type="entry name" value="BRO1_dom"/>
</dbReference>
<reference evidence="8" key="1">
    <citation type="journal article" date="2013" name="Genetics">
        <title>The draft genome and transcriptome of Panagrellus redivivus are shaped by the harsh demands of a free-living lifestyle.</title>
        <authorList>
            <person name="Srinivasan J."/>
            <person name="Dillman A.R."/>
            <person name="Macchietto M.G."/>
            <person name="Heikkinen L."/>
            <person name="Lakso M."/>
            <person name="Fracchia K.M."/>
            <person name="Antoshechkin I."/>
            <person name="Mortazavi A."/>
            <person name="Wong G."/>
            <person name="Sternberg P.W."/>
        </authorList>
    </citation>
    <scope>NUCLEOTIDE SEQUENCE [LARGE SCALE GENOMIC DNA]</scope>
    <source>
        <strain evidence="8">MT8872</strain>
    </source>
</reference>
<proteinExistence type="predicted"/>
<feature type="compositionally biased region" description="Low complexity" evidence="6">
    <location>
        <begin position="1172"/>
        <end position="1200"/>
    </location>
</feature>
<dbReference type="GO" id="GO:0032456">
    <property type="term" value="P:endocytic recycling"/>
    <property type="evidence" value="ECO:0007669"/>
    <property type="project" value="TreeGrafter"/>
</dbReference>
<evidence type="ECO:0000259" key="7">
    <source>
        <dbReference type="PROSITE" id="PS51180"/>
    </source>
</evidence>
<feature type="compositionally biased region" description="Pro residues" evidence="6">
    <location>
        <begin position="1085"/>
        <end position="1095"/>
    </location>
</feature>
<evidence type="ECO:0000256" key="4">
    <source>
        <dbReference type="ARBA" id="ARBA00022753"/>
    </source>
</evidence>
<feature type="compositionally biased region" description="Low complexity" evidence="6">
    <location>
        <begin position="1127"/>
        <end position="1164"/>
    </location>
</feature>
<dbReference type="InterPro" id="IPR038499">
    <property type="entry name" value="BRO1_sf"/>
</dbReference>
<feature type="compositionally biased region" description="Low complexity" evidence="6">
    <location>
        <begin position="1070"/>
        <end position="1084"/>
    </location>
</feature>
<feature type="compositionally biased region" description="Low complexity" evidence="6">
    <location>
        <begin position="839"/>
        <end position="859"/>
    </location>
</feature>
<evidence type="ECO:0000256" key="1">
    <source>
        <dbReference type="ARBA" id="ARBA00004177"/>
    </source>
</evidence>
<feature type="region of interest" description="Disordered" evidence="6">
    <location>
        <begin position="1306"/>
        <end position="1380"/>
    </location>
</feature>
<dbReference type="Gene3D" id="1.20.120.560">
    <property type="entry name" value="alix/aip1 in complex with the ypdl late domain"/>
    <property type="match status" value="1"/>
</dbReference>
<feature type="compositionally biased region" description="Low complexity" evidence="6">
    <location>
        <begin position="1329"/>
        <end position="1342"/>
    </location>
</feature>
<feature type="coiled-coil region" evidence="5">
    <location>
        <begin position="378"/>
        <end position="405"/>
    </location>
</feature>
<name>A0A7E4V7S0_PANRE</name>
<dbReference type="Pfam" id="PF03097">
    <property type="entry name" value="BRO1"/>
    <property type="match status" value="1"/>
</dbReference>
<evidence type="ECO:0000256" key="6">
    <source>
        <dbReference type="SAM" id="MobiDB-lite"/>
    </source>
</evidence>